<keyword evidence="1" id="KW-1133">Transmembrane helix</keyword>
<evidence type="ECO:0008006" key="4">
    <source>
        <dbReference type="Google" id="ProtNLM"/>
    </source>
</evidence>
<evidence type="ECO:0000313" key="3">
    <source>
        <dbReference type="Proteomes" id="UP001597314"/>
    </source>
</evidence>
<protein>
    <recommendedName>
        <fullName evidence="4">DUF304 domain-containing protein</fullName>
    </recommendedName>
</protein>
<keyword evidence="1" id="KW-0472">Membrane</keyword>
<evidence type="ECO:0000313" key="2">
    <source>
        <dbReference type="EMBL" id="MFD2184458.1"/>
    </source>
</evidence>
<name>A0ABW5ANC1_9BRAD</name>
<dbReference type="Proteomes" id="UP001597314">
    <property type="component" value="Unassembled WGS sequence"/>
</dbReference>
<keyword evidence="1" id="KW-0812">Transmembrane</keyword>
<gene>
    <name evidence="2" type="ORF">ACFSOX_20070</name>
</gene>
<sequence length="172" mass="19241">MPIKAHYSKPKLAVRAAVLGFFPVLGIAILVLEIYLRTTGRETGPIDYQLFLYVPLLLLVVPIVIRYVRRIFDDAPVLSIDESGVYDRRWLDRPIPWDKITWSGVARIGFQSSIWLKLAVPLSDYTSGGAKRRLANLGAFTGMLVVNCSDLDVRAEAIQACIERYLPPKPAA</sequence>
<comment type="caution">
    <text evidence="2">The sequence shown here is derived from an EMBL/GenBank/DDBJ whole genome shotgun (WGS) entry which is preliminary data.</text>
</comment>
<feature type="transmembrane region" description="Helical" evidence="1">
    <location>
        <begin position="48"/>
        <end position="68"/>
    </location>
</feature>
<proteinExistence type="predicted"/>
<evidence type="ECO:0000256" key="1">
    <source>
        <dbReference type="SAM" id="Phobius"/>
    </source>
</evidence>
<feature type="transmembrane region" description="Helical" evidence="1">
    <location>
        <begin position="12"/>
        <end position="36"/>
    </location>
</feature>
<organism evidence="2 3">
    <name type="scientific">Rhodoplanes azumiensis</name>
    <dbReference type="NCBI Taxonomy" id="1897628"/>
    <lineage>
        <taxon>Bacteria</taxon>
        <taxon>Pseudomonadati</taxon>
        <taxon>Pseudomonadota</taxon>
        <taxon>Alphaproteobacteria</taxon>
        <taxon>Hyphomicrobiales</taxon>
        <taxon>Nitrobacteraceae</taxon>
        <taxon>Rhodoplanes</taxon>
    </lineage>
</organism>
<dbReference type="RefSeq" id="WP_378479600.1">
    <property type="nucleotide sequence ID" value="NZ_JBHUIW010000028.1"/>
</dbReference>
<accession>A0ABW5ANC1</accession>
<reference evidence="3" key="1">
    <citation type="journal article" date="2019" name="Int. J. Syst. Evol. Microbiol.">
        <title>The Global Catalogue of Microorganisms (GCM) 10K type strain sequencing project: providing services to taxonomists for standard genome sequencing and annotation.</title>
        <authorList>
            <consortium name="The Broad Institute Genomics Platform"/>
            <consortium name="The Broad Institute Genome Sequencing Center for Infectious Disease"/>
            <person name="Wu L."/>
            <person name="Ma J."/>
        </authorList>
    </citation>
    <scope>NUCLEOTIDE SEQUENCE [LARGE SCALE GENOMIC DNA]</scope>
    <source>
        <strain evidence="3">CGMCC 1.6774</strain>
    </source>
</reference>
<dbReference type="EMBL" id="JBHUIW010000028">
    <property type="protein sequence ID" value="MFD2184458.1"/>
    <property type="molecule type" value="Genomic_DNA"/>
</dbReference>
<keyword evidence="3" id="KW-1185">Reference proteome</keyword>